<evidence type="ECO:0000313" key="2">
    <source>
        <dbReference type="EMBL" id="WAE53950.1"/>
    </source>
</evidence>
<name>A0AA47E5P2_9GAMM</name>
<feature type="transmembrane region" description="Helical" evidence="1">
    <location>
        <begin position="26"/>
        <end position="46"/>
    </location>
</feature>
<keyword evidence="1" id="KW-1133">Transmembrane helix</keyword>
<evidence type="ECO:0000256" key="1">
    <source>
        <dbReference type="SAM" id="Phobius"/>
    </source>
</evidence>
<feature type="transmembrane region" description="Helical" evidence="1">
    <location>
        <begin position="52"/>
        <end position="73"/>
    </location>
</feature>
<dbReference type="RefSeq" id="WP_267932399.1">
    <property type="nucleotide sequence ID" value="NZ_CP113257.1"/>
</dbReference>
<dbReference type="Proteomes" id="UP001164632">
    <property type="component" value="Chromosome"/>
</dbReference>
<dbReference type="EMBL" id="CP113257">
    <property type="protein sequence ID" value="WAE53950.1"/>
    <property type="molecule type" value="Genomic_DNA"/>
</dbReference>
<gene>
    <name evidence="2" type="ORF">OSV15_07155</name>
</gene>
<sequence length="160" mass="17414">MRHVAVGIYLGGLAYISIISRSLSPAIFMISIAAFVAVPGVSAWMMTFRASIARFVGLALLIGWSSILLLGLLRVIDHLYMVNGSSYPISLARTVSVEPEQVGLISGPGSLCEGHGFGQFYPKSNGMFLRCGAWEFMPITFFIENFDEATEQWLATEAAE</sequence>
<evidence type="ECO:0000313" key="3">
    <source>
        <dbReference type="Proteomes" id="UP001164632"/>
    </source>
</evidence>
<protein>
    <submittedName>
        <fullName evidence="2">Uncharacterized protein</fullName>
    </submittedName>
</protein>
<reference evidence="2" key="1">
    <citation type="submission" date="2022-11" db="EMBL/GenBank/DDBJ databases">
        <title>Genomic of Pseudomonas TF18.</title>
        <authorList>
            <person name="Liu T."/>
        </authorList>
    </citation>
    <scope>NUCLEOTIDE SEQUENCE</scope>
    <source>
        <strain evidence="2">TF18</strain>
    </source>
</reference>
<proteinExistence type="predicted"/>
<dbReference type="AlphaFoldDB" id="A0AA47E5P2"/>
<keyword evidence="1" id="KW-0812">Transmembrane</keyword>
<accession>A0AA47E5P2</accession>
<organism evidence="2 3">
    <name type="scientific">Stutzerimonas frequens</name>
    <dbReference type="NCBI Taxonomy" id="2968969"/>
    <lineage>
        <taxon>Bacteria</taxon>
        <taxon>Pseudomonadati</taxon>
        <taxon>Pseudomonadota</taxon>
        <taxon>Gammaproteobacteria</taxon>
        <taxon>Pseudomonadales</taxon>
        <taxon>Pseudomonadaceae</taxon>
        <taxon>Stutzerimonas</taxon>
    </lineage>
</organism>
<keyword evidence="1" id="KW-0472">Membrane</keyword>